<name>A0A6I4HIA8_ACIBA</name>
<dbReference type="Proteomes" id="UP000439424">
    <property type="component" value="Unassembled WGS sequence"/>
</dbReference>
<reference evidence="1 2" key="1">
    <citation type="submission" date="2019-11" db="EMBL/GenBank/DDBJ databases">
        <title>Multidrug-resistant Acinetobacter baumannii moving toward extensively drug-resistant over fifteen years in South of Brazil.</title>
        <authorList>
            <person name="Fedrigo N.H."/>
            <person name="Cerdeira L."/>
            <person name="Fuga B."/>
            <person name="Marini P.V.B."/>
            <person name="Shinohara D.R."/>
            <person name="Carrara-Marroni F.E."/>
            <person name="Lincopan N."/>
            <person name="Tognim M.C.B."/>
        </authorList>
    </citation>
    <scope>NUCLEOTIDE SEQUENCE [LARGE SCALE GENOMIC DNA]</scope>
    <source>
        <strain evidence="1 2">Ac576</strain>
    </source>
</reference>
<organism evidence="1 2">
    <name type="scientific">Acinetobacter baumannii</name>
    <dbReference type="NCBI Taxonomy" id="470"/>
    <lineage>
        <taxon>Bacteria</taxon>
        <taxon>Pseudomonadati</taxon>
        <taxon>Pseudomonadota</taxon>
        <taxon>Gammaproteobacteria</taxon>
        <taxon>Moraxellales</taxon>
        <taxon>Moraxellaceae</taxon>
        <taxon>Acinetobacter</taxon>
        <taxon>Acinetobacter calcoaceticus/baumannii complex</taxon>
    </lineage>
</organism>
<evidence type="ECO:0000313" key="1">
    <source>
        <dbReference type="EMBL" id="MVM90470.1"/>
    </source>
</evidence>
<accession>A0A6I4HIA8</accession>
<protein>
    <submittedName>
        <fullName evidence="1">Uncharacterized protein</fullName>
    </submittedName>
</protein>
<dbReference type="AlphaFoldDB" id="A0A6I4HIA8"/>
<comment type="caution">
    <text evidence="1">The sequence shown here is derived from an EMBL/GenBank/DDBJ whole genome shotgun (WGS) entry which is preliminary data.</text>
</comment>
<dbReference type="EMBL" id="WPIP01000013">
    <property type="protein sequence ID" value="MVM90470.1"/>
    <property type="molecule type" value="Genomic_DNA"/>
</dbReference>
<gene>
    <name evidence="1" type="ORF">GNY86_02955</name>
</gene>
<proteinExistence type="predicted"/>
<sequence>MGSVKETEHLGVDNMELLIKFGNYSLVETENGIEAIGDKKTLPEIQIKYFYGEYSAGRVISFSSPLKVKTYTRSMINAADEAVKVFNEYLEETVNCF</sequence>
<evidence type="ECO:0000313" key="2">
    <source>
        <dbReference type="Proteomes" id="UP000439424"/>
    </source>
</evidence>
<dbReference type="RefSeq" id="WP_157010629.1">
    <property type="nucleotide sequence ID" value="NZ_WPIP01000013.1"/>
</dbReference>